<keyword evidence="6" id="KW-0539">Nucleus</keyword>
<proteinExistence type="predicted"/>
<feature type="compositionally biased region" description="Basic and acidic residues" evidence="8">
    <location>
        <begin position="1691"/>
        <end position="1703"/>
    </location>
</feature>
<feature type="compositionally biased region" description="Basic residues" evidence="8">
    <location>
        <begin position="2477"/>
        <end position="2486"/>
    </location>
</feature>
<organism evidence="10 12">
    <name type="scientific">Trichoplusia ni</name>
    <name type="common">Cabbage looper</name>
    <dbReference type="NCBI Taxonomy" id="7111"/>
    <lineage>
        <taxon>Eukaryota</taxon>
        <taxon>Metazoa</taxon>
        <taxon>Ecdysozoa</taxon>
        <taxon>Arthropoda</taxon>
        <taxon>Hexapoda</taxon>
        <taxon>Insecta</taxon>
        <taxon>Pterygota</taxon>
        <taxon>Neoptera</taxon>
        <taxon>Endopterygota</taxon>
        <taxon>Lepidoptera</taxon>
        <taxon>Glossata</taxon>
        <taxon>Ditrysia</taxon>
        <taxon>Noctuoidea</taxon>
        <taxon>Noctuidae</taxon>
        <taxon>Plusiinae</taxon>
        <taxon>Trichoplusia</taxon>
    </lineage>
</organism>
<feature type="compositionally biased region" description="Polar residues" evidence="8">
    <location>
        <begin position="1104"/>
        <end position="1115"/>
    </location>
</feature>
<feature type="compositionally biased region" description="Basic and acidic residues" evidence="8">
    <location>
        <begin position="684"/>
        <end position="696"/>
    </location>
</feature>
<evidence type="ECO:0000313" key="11">
    <source>
        <dbReference type="RefSeq" id="XP_026737676.1"/>
    </source>
</evidence>
<feature type="compositionally biased region" description="Basic and acidic residues" evidence="8">
    <location>
        <begin position="996"/>
        <end position="1010"/>
    </location>
</feature>
<feature type="domain" description="C2H2-type" evidence="9">
    <location>
        <begin position="1727"/>
        <end position="1754"/>
    </location>
</feature>
<gene>
    <name evidence="11 12" type="primary">LOC113500926</name>
</gene>
<evidence type="ECO:0000256" key="5">
    <source>
        <dbReference type="ARBA" id="ARBA00022833"/>
    </source>
</evidence>
<feature type="region of interest" description="Disordered" evidence="8">
    <location>
        <begin position="516"/>
        <end position="554"/>
    </location>
</feature>
<feature type="region of interest" description="Disordered" evidence="8">
    <location>
        <begin position="1642"/>
        <end position="1716"/>
    </location>
</feature>
<feature type="region of interest" description="Disordered" evidence="8">
    <location>
        <begin position="2448"/>
        <end position="2486"/>
    </location>
</feature>
<evidence type="ECO:0000259" key="9">
    <source>
        <dbReference type="PROSITE" id="PS50157"/>
    </source>
</evidence>
<feature type="domain" description="C2H2-type" evidence="9">
    <location>
        <begin position="2008"/>
        <end position="2035"/>
    </location>
</feature>
<feature type="compositionally biased region" description="Basic and acidic residues" evidence="8">
    <location>
        <begin position="2083"/>
        <end position="2094"/>
    </location>
</feature>
<feature type="region of interest" description="Disordered" evidence="8">
    <location>
        <begin position="2346"/>
        <end position="2396"/>
    </location>
</feature>
<feature type="domain" description="C2H2-type" evidence="9">
    <location>
        <begin position="1898"/>
        <end position="1925"/>
    </location>
</feature>
<dbReference type="GO" id="GO:0005634">
    <property type="term" value="C:nucleus"/>
    <property type="evidence" value="ECO:0007669"/>
    <property type="project" value="UniProtKB-SubCell"/>
</dbReference>
<evidence type="ECO:0000313" key="12">
    <source>
        <dbReference type="RefSeq" id="XP_026737677.1"/>
    </source>
</evidence>
<feature type="compositionally biased region" description="Basic and acidic residues" evidence="8">
    <location>
        <begin position="529"/>
        <end position="540"/>
    </location>
</feature>
<dbReference type="RefSeq" id="XP_026737676.1">
    <property type="nucleotide sequence ID" value="XM_026881875.1"/>
</dbReference>
<dbReference type="RefSeq" id="XP_026737677.1">
    <property type="nucleotide sequence ID" value="XM_026881876.1"/>
</dbReference>
<feature type="compositionally biased region" description="Basic and acidic residues" evidence="8">
    <location>
        <begin position="1521"/>
        <end position="1531"/>
    </location>
</feature>
<dbReference type="InterPro" id="IPR000637">
    <property type="entry name" value="HMGI/Y_DNA-bd_CS"/>
</dbReference>
<feature type="compositionally biased region" description="Polar residues" evidence="8">
    <location>
        <begin position="1642"/>
        <end position="1659"/>
    </location>
</feature>
<feature type="region of interest" description="Disordered" evidence="8">
    <location>
        <begin position="1747"/>
        <end position="1855"/>
    </location>
</feature>
<feature type="region of interest" description="Disordered" evidence="8">
    <location>
        <begin position="275"/>
        <end position="308"/>
    </location>
</feature>
<keyword evidence="3" id="KW-0677">Repeat</keyword>
<dbReference type="Pfam" id="PF13912">
    <property type="entry name" value="zf-C2H2_6"/>
    <property type="match status" value="1"/>
</dbReference>
<protein>
    <submittedName>
        <fullName evidence="11 12">Titin homolog</fullName>
    </submittedName>
</protein>
<sequence>MDRLSHLRGEAGSSRDSTLDTTSPPSESFMTANESNSKYYSLSEVDSTFDISSIKDVSMGSATTGSDETITNTDELISNLSPIGKKSDILDSYKIGKQIEAANILSGGVDIFDDNDNSYDGDELVIDDAVDVDDKSNSELKQVESMQYKSDENESTLMNEDVDIASKDTEVVLQIDGKNVDAIDIGNGLYLYRKEGQEELAAVQIIDDDQQQPSFKFLKVRENAEGNLEVYEEIEIEVPKEVPAKEGKTPDKKISSHVPIKDINKVISDTSCNKVAERKRTPRKEPKATVTEVETEISKELSPDNKSEVNFNGKMMKFNESRKSPVIGSFTPMTFHSTPNKEGIPLTKTMVDQQLHPNRHSDNIKKTIEVHTDSCKQRPIDSLSKFKDADDNKINDISSTEKEIDLDETNEKDINIEESIAKDDIVEVNDKRNEETAVFEEAGQLIIEEDSDSLRIIQSESNESDKKEIVEKCVPKDTLVVAVEQDNVIDSTESNSNKSPLVLQDVQAETVDEIKENTENESAVVATEKPAESVLSEKTETTNIESEPDSGKAEVAAVETVIVETETEQQTKENEVIEIIEDDSKDAMEIDIQETIEEKAEKVDESDKEKITIVDKTNESEQKAKVCEKINEPQSKEADDIIIIDDSVAEESVVEESIKPETQKIVTEITVSERNAMESSTKINVEEKGKAKEKIVSKNAVPQEPESVQDKDLKLEESTKKNDVKNESKDTEPKATPETEKEKVVEVASDSVKNSQSKIPVPQPTKDTNKPTESELTSKTESSKPMESSEKVDKPKDIPKETVQEKIVEPVQSIPLDLEPTLNKKTESPKHIPIELIKPQGKLKAKSKNVEKSTLIPTKAALVKPLKQEVMKENAQDKCNKKEPEKSTKVLEPPKSAVPTKVESIDVTQVAKTDDVAKEPAVTEKEKTITQEKPEPVPNVVADSTVHKEEQKDNSLPSTSADSETVKSEGVVNKSSIEEPMPCSSSKPDVCSSSSDVKEDAKPDTSDRSEPGTSGESKPKNNAAVPFGKWTATNRKEFLDKIKTRVPQPAPQSTSNQLKNSNDLNRRDVLKKIDSQRQSSNALSKSQEANKQNVKNETAFGKTNLINKDNSTQESKIPLKVETEPETNAVVAKTTAKKEEAEPSKTQNEPSQAAVTTNVPKKEASERTEVNYQHLIDKTIEGMIHRTVAQKSSSDEPNQNSTKDESAPESAKYALNYEPTDQATLDAIEMKMNELHGIPFIERPPHELPQVPITEVKPVTKTDTEKQPAPVKASKIPNLLPFTNKNQQWVIKGNVVEVDSEEEIIEHEPITGDKDLTKKTTGHKHTIKEKLLNSVTADAAKKEAIITENEFDKFARRNSITYENCLTVNFDGKEAHKVIQNVVEKDPYPKSYSRNDIARNDPKSRLTYKYQNMRQNTAPVKVHQSNKFGTATEDSSNRNHSKLQKAYQSALTAKRQMECPITIIEDKPVKVVFMDNMEFVPSQLNVQGQELSPAKKREIEADNVTVSTVDSLELDVLDNTDDSKSQDEVKIKTKHQRKQVFTPVDEPELELIEPKDLGLESSPKKKKKSDEDKTVKYPMRKKYYLLGSNTLTEEKVVNTAEVVKNPLKETVNRNDNGVSHKNAVSAIDSLVKAAELLEHQSENFNLSDSPNPDSQNSTPVKRGRGRPRKYPLPDGGMEKQKISPSPQKKPRLIDAKPPPRDTSTEDESDSDEIIKENWTMGKINENIVCPICSKLFRTENVVFKHVKHCTGPSPNRSDSDKRSPRRSRHSQESDSKSRDESQSDDMDDDEPLIVRKTTPKKRKSKDSVVKSDDKDDVIIIEDTPVKEKPEKKDKEVDERKHHESRKPKPDSKQNNLVCEFCGKTFRQLSYLVKHKLQHKKEEVKKIEKEPPINHKSVYSCEVCKKQFRKLHHLVQHRIIHNPSSVPARTLRKSSSEQNNYEKKVEKDPSTSAAKQNDDPSAGFRCEPCDKSFRKLHHLVEHRETHDGINRQKTTVVTQNSVEKPVLLHHCDICKKTFNKLQLLIEHKEQHVETSSEKSDDKSVKSSLSTKDIIHECPHCYKVFPNEHSLTKHTTVCQRKKRQSKQDTPAEKPEDVEPITETTAPKTEEKVEDDLDSSVLVIDETKNVVEKPVVVKTIEMPQKQPEAAKVIPQPIVPRTEKVKEIVPVKVETKPPQIVPAKREFEETQNTKIEAKSEVPEKIKKVDVKENPKVIPETPKKKTVLKEKSTASASKRKSQVAQAAVKPAPAPAPPAEDVKPSIESSDDDEVRYMLNPNFKVEDTTEEKVFMKVKAKKRSSLQIERPNSKDLVKRRTSLQHPPKIPRLKPKAVETNSVTVKNIVKAQKLEPIASTDSDDSETVKYSFPKTVPEKTTKPAQDRTSKELERKTQKNSVVDKRKSLSAIAKRKSLGKAVVPRHKVSPVKQIKRRTLEVEHRCDCGQLFSSAALLSRHTTLAHTPPRIRRRRSPPPDDKPAAKSLPRKSCRRKT</sequence>
<feature type="compositionally biased region" description="Polar residues" evidence="8">
    <location>
        <begin position="1189"/>
        <end position="1201"/>
    </location>
</feature>
<feature type="compositionally biased region" description="Basic and acidic residues" evidence="8">
    <location>
        <begin position="912"/>
        <end position="935"/>
    </location>
</feature>
<dbReference type="Pfam" id="PF00096">
    <property type="entry name" value="zf-C2H2"/>
    <property type="match status" value="1"/>
</dbReference>
<dbReference type="GeneID" id="113500926"/>
<reference evidence="11 12" key="1">
    <citation type="submission" date="2025-04" db="UniProtKB">
        <authorList>
            <consortium name="RefSeq"/>
        </authorList>
    </citation>
    <scope>IDENTIFICATION</scope>
</reference>
<feature type="region of interest" description="Disordered" evidence="8">
    <location>
        <begin position="871"/>
        <end position="1212"/>
    </location>
</feature>
<evidence type="ECO:0000256" key="1">
    <source>
        <dbReference type="ARBA" id="ARBA00004123"/>
    </source>
</evidence>
<feature type="compositionally biased region" description="Basic and acidic residues" evidence="8">
    <location>
        <begin position="1769"/>
        <end position="1781"/>
    </location>
</feature>
<feature type="compositionally biased region" description="Polar residues" evidence="8">
    <location>
        <begin position="1144"/>
        <end position="1159"/>
    </location>
</feature>
<feature type="compositionally biased region" description="Polar residues" evidence="8">
    <location>
        <begin position="14"/>
        <end position="35"/>
    </location>
</feature>
<feature type="region of interest" description="Disordered" evidence="8">
    <location>
        <begin position="1918"/>
        <end position="1962"/>
    </location>
</feature>
<feature type="region of interest" description="Disordered" evidence="8">
    <location>
        <begin position="1"/>
        <end position="35"/>
    </location>
</feature>
<dbReference type="SUPFAM" id="SSF57667">
    <property type="entry name" value="beta-beta-alpha zinc fingers"/>
    <property type="match status" value="2"/>
</dbReference>
<feature type="compositionally biased region" description="Acidic residues" evidence="8">
    <location>
        <begin position="1782"/>
        <end position="1791"/>
    </location>
</feature>
<feature type="compositionally biased region" description="Basic and acidic residues" evidence="8">
    <location>
        <begin position="1064"/>
        <end position="1075"/>
    </location>
</feature>
<dbReference type="PROSITE" id="PS00354">
    <property type="entry name" value="HMGI_Y"/>
    <property type="match status" value="1"/>
</dbReference>
<feature type="region of interest" description="Disordered" evidence="8">
    <location>
        <begin position="2291"/>
        <end position="2329"/>
    </location>
</feature>
<evidence type="ECO:0000256" key="6">
    <source>
        <dbReference type="ARBA" id="ARBA00023242"/>
    </source>
</evidence>
<dbReference type="GO" id="GO:0008270">
    <property type="term" value="F:zinc ion binding"/>
    <property type="evidence" value="ECO:0007669"/>
    <property type="project" value="UniProtKB-KW"/>
</dbReference>
<feature type="region of interest" description="Disordered" evidence="8">
    <location>
        <begin position="673"/>
        <end position="812"/>
    </location>
</feature>
<feature type="compositionally biased region" description="Basic and acidic residues" evidence="8">
    <location>
        <begin position="2367"/>
        <end position="2396"/>
    </location>
</feature>
<feature type="compositionally biased region" description="Basic and acidic residues" evidence="8">
    <location>
        <begin position="708"/>
        <end position="745"/>
    </location>
</feature>
<dbReference type="PROSITE" id="PS50157">
    <property type="entry name" value="ZINC_FINGER_C2H2_2"/>
    <property type="match status" value="5"/>
</dbReference>
<dbReference type="KEGG" id="tnl:113500926"/>
<feature type="compositionally biased region" description="Basic and acidic residues" evidence="8">
    <location>
        <begin position="296"/>
        <end position="307"/>
    </location>
</feature>
<keyword evidence="2" id="KW-0479">Metal-binding</keyword>
<feature type="compositionally biased region" description="Basic and acidic residues" evidence="8">
    <location>
        <begin position="1034"/>
        <end position="1043"/>
    </location>
</feature>
<keyword evidence="5" id="KW-0862">Zinc</keyword>
<dbReference type="GO" id="GO:0001228">
    <property type="term" value="F:DNA-binding transcription activator activity, RNA polymerase II-specific"/>
    <property type="evidence" value="ECO:0007669"/>
    <property type="project" value="TreeGrafter"/>
</dbReference>
<feature type="region of interest" description="Disordered" evidence="8">
    <location>
        <begin position="1519"/>
        <end position="1538"/>
    </location>
</feature>
<feature type="compositionally biased region" description="Basic residues" evidence="8">
    <location>
        <begin position="2311"/>
        <end position="2326"/>
    </location>
</feature>
<dbReference type="SMART" id="SM00355">
    <property type="entry name" value="ZnF_C2H2"/>
    <property type="match status" value="7"/>
</dbReference>
<dbReference type="PANTHER" id="PTHR24376">
    <property type="entry name" value="ZINC FINGER PROTEIN"/>
    <property type="match status" value="1"/>
</dbReference>
<dbReference type="GO" id="GO:0000978">
    <property type="term" value="F:RNA polymerase II cis-regulatory region sequence-specific DNA binding"/>
    <property type="evidence" value="ECO:0007669"/>
    <property type="project" value="TreeGrafter"/>
</dbReference>
<feature type="compositionally biased region" description="Basic and acidic residues" evidence="8">
    <location>
        <begin position="275"/>
        <end position="287"/>
    </location>
</feature>
<feature type="domain" description="C2H2-type" evidence="9">
    <location>
        <begin position="1963"/>
        <end position="1990"/>
    </location>
</feature>
<evidence type="ECO:0000256" key="2">
    <source>
        <dbReference type="ARBA" id="ARBA00022723"/>
    </source>
</evidence>
<dbReference type="Gene3D" id="3.30.160.60">
    <property type="entry name" value="Classic Zinc Finger"/>
    <property type="match status" value="3"/>
</dbReference>
<comment type="subcellular location">
    <subcellularLocation>
        <location evidence="1">Nucleus</location>
    </subcellularLocation>
</comment>
<keyword evidence="10" id="KW-1185">Reference proteome</keyword>
<feature type="compositionally biased region" description="Polar residues" evidence="8">
    <location>
        <begin position="673"/>
        <end position="683"/>
    </location>
</feature>
<feature type="region of interest" description="Disordered" evidence="8">
    <location>
        <begin position="2208"/>
        <end position="2266"/>
    </location>
</feature>
<evidence type="ECO:0000313" key="10">
    <source>
        <dbReference type="Proteomes" id="UP000322000"/>
    </source>
</evidence>
<dbReference type="PANTHER" id="PTHR24376:SF241">
    <property type="entry name" value="ZINC FINGER PROTEIN 33A"/>
    <property type="match status" value="1"/>
</dbReference>
<feature type="compositionally biased region" description="Basic and acidic residues" evidence="8">
    <location>
        <begin position="1939"/>
        <end position="1948"/>
    </location>
</feature>
<dbReference type="PROSITE" id="PS00028">
    <property type="entry name" value="ZINC_FINGER_C2H2_1"/>
    <property type="match status" value="4"/>
</dbReference>
<feature type="compositionally biased region" description="Basic and acidic residues" evidence="8">
    <location>
        <begin position="1160"/>
        <end position="1184"/>
    </location>
</feature>
<feature type="domain" description="C2H2-type" evidence="9">
    <location>
        <begin position="1856"/>
        <end position="1883"/>
    </location>
</feature>
<evidence type="ECO:0000256" key="7">
    <source>
        <dbReference type="PROSITE-ProRule" id="PRU00042"/>
    </source>
</evidence>
<feature type="compositionally biased region" description="Polar residues" evidence="8">
    <location>
        <begin position="1051"/>
        <end position="1063"/>
    </location>
</feature>
<feature type="compositionally biased region" description="Polar residues" evidence="8">
    <location>
        <begin position="954"/>
        <end position="963"/>
    </location>
</feature>
<feature type="region of interest" description="Disordered" evidence="8">
    <location>
        <begin position="2071"/>
        <end position="2114"/>
    </location>
</feature>
<dbReference type="Proteomes" id="UP000322000">
    <property type="component" value="Chromosome 14"/>
</dbReference>
<accession>A0A7E5WB68</accession>
<dbReference type="InterPro" id="IPR036236">
    <property type="entry name" value="Znf_C2H2_sf"/>
</dbReference>
<evidence type="ECO:0000256" key="8">
    <source>
        <dbReference type="SAM" id="MobiDB-lite"/>
    </source>
</evidence>
<evidence type="ECO:0000256" key="3">
    <source>
        <dbReference type="ARBA" id="ARBA00022737"/>
    </source>
</evidence>
<dbReference type="InterPro" id="IPR013087">
    <property type="entry name" value="Znf_C2H2_type"/>
</dbReference>
<keyword evidence="4 7" id="KW-0863">Zinc-finger</keyword>
<feature type="compositionally biased region" description="Low complexity" evidence="8">
    <location>
        <begin position="982"/>
        <end position="995"/>
    </location>
</feature>
<feature type="compositionally biased region" description="Basic and acidic residues" evidence="8">
    <location>
        <begin position="767"/>
        <end position="808"/>
    </location>
</feature>
<feature type="compositionally biased region" description="Basic and acidic residues" evidence="8">
    <location>
        <begin position="2208"/>
        <end position="2227"/>
    </location>
</feature>
<feature type="compositionally biased region" description="Basic and acidic residues" evidence="8">
    <location>
        <begin position="1805"/>
        <end position="1851"/>
    </location>
</feature>
<feature type="region of interest" description="Disordered" evidence="8">
    <location>
        <begin position="1552"/>
        <end position="1573"/>
    </location>
</feature>
<evidence type="ECO:0000256" key="4">
    <source>
        <dbReference type="ARBA" id="ARBA00022771"/>
    </source>
</evidence>
<feature type="compositionally biased region" description="Polar residues" evidence="8">
    <location>
        <begin position="1076"/>
        <end position="1096"/>
    </location>
</feature>
<feature type="compositionally biased region" description="Basic and acidic residues" evidence="8">
    <location>
        <begin position="871"/>
        <end position="889"/>
    </location>
</feature>
<name>A0A7E5WB68_TRINI</name>
<dbReference type="OrthoDB" id="8012317at2759"/>